<protein>
    <submittedName>
        <fullName evidence="1">Uncharacterized protein</fullName>
    </submittedName>
</protein>
<evidence type="ECO:0000313" key="2">
    <source>
        <dbReference type="Proteomes" id="UP001176941"/>
    </source>
</evidence>
<organism evidence="1 2">
    <name type="scientific">Rangifer tarandus platyrhynchus</name>
    <name type="common">Svalbard reindeer</name>
    <dbReference type="NCBI Taxonomy" id="3082113"/>
    <lineage>
        <taxon>Eukaryota</taxon>
        <taxon>Metazoa</taxon>
        <taxon>Chordata</taxon>
        <taxon>Craniata</taxon>
        <taxon>Vertebrata</taxon>
        <taxon>Euteleostomi</taxon>
        <taxon>Mammalia</taxon>
        <taxon>Eutheria</taxon>
        <taxon>Laurasiatheria</taxon>
        <taxon>Artiodactyla</taxon>
        <taxon>Ruminantia</taxon>
        <taxon>Pecora</taxon>
        <taxon>Cervidae</taxon>
        <taxon>Odocoileinae</taxon>
        <taxon>Rangifer</taxon>
    </lineage>
</organism>
<accession>A0ABN8XYL9</accession>
<keyword evidence="2" id="KW-1185">Reference proteome</keyword>
<sequence length="100" mass="11288">MCLLILSADGGKGGEQWLDSLLPMKEPARTHPYHGKFQAGGKEMLSLPFATFGLFPRTSVRSHIECLKGERRPGRQDQRRLNRKLSFSSSWFPAVLQPSF</sequence>
<dbReference type="Proteomes" id="UP001176941">
    <property type="component" value="Chromosome 11"/>
</dbReference>
<reference evidence="1" key="1">
    <citation type="submission" date="2023-04" db="EMBL/GenBank/DDBJ databases">
        <authorList>
            <consortium name="ELIXIR-Norway"/>
        </authorList>
    </citation>
    <scope>NUCLEOTIDE SEQUENCE [LARGE SCALE GENOMIC DNA]</scope>
</reference>
<name>A0ABN8XYL9_RANTA</name>
<proteinExistence type="predicted"/>
<gene>
    <name evidence="1" type="ORF">MRATA1EN1_LOCUS2747</name>
</gene>
<dbReference type="EMBL" id="OX459947">
    <property type="protein sequence ID" value="CAI9153785.1"/>
    <property type="molecule type" value="Genomic_DNA"/>
</dbReference>
<evidence type="ECO:0000313" key="1">
    <source>
        <dbReference type="EMBL" id="CAI9153785.1"/>
    </source>
</evidence>